<evidence type="ECO:0000256" key="1">
    <source>
        <dbReference type="ARBA" id="ARBA00004196"/>
    </source>
</evidence>
<evidence type="ECO:0000256" key="3">
    <source>
        <dbReference type="ARBA" id="ARBA00023157"/>
    </source>
</evidence>
<feature type="domain" description="Thioredoxin" evidence="5">
    <location>
        <begin position="231"/>
        <end position="375"/>
    </location>
</feature>
<dbReference type="SUPFAM" id="SSF52833">
    <property type="entry name" value="Thioredoxin-like"/>
    <property type="match status" value="1"/>
</dbReference>
<dbReference type="PROSITE" id="PS00194">
    <property type="entry name" value="THIOREDOXIN_1"/>
    <property type="match status" value="1"/>
</dbReference>
<evidence type="ECO:0000313" key="7">
    <source>
        <dbReference type="Proteomes" id="UP000012024"/>
    </source>
</evidence>
<keyword evidence="7" id="KW-1185">Reference proteome</keyword>
<evidence type="ECO:0000313" key="6">
    <source>
        <dbReference type="EMBL" id="EMQ94304.1"/>
    </source>
</evidence>
<dbReference type="InterPro" id="IPR013766">
    <property type="entry name" value="Thioredoxin_domain"/>
</dbReference>
<dbReference type="PATRIC" id="fig|1137281.3.peg.2298"/>
<dbReference type="InterPro" id="IPR050553">
    <property type="entry name" value="Thioredoxin_ResA/DsbE_sf"/>
</dbReference>
<evidence type="ECO:0000259" key="5">
    <source>
        <dbReference type="PROSITE" id="PS51352"/>
    </source>
</evidence>
<dbReference type="Gene3D" id="3.40.30.10">
    <property type="entry name" value="Glutaredoxin"/>
    <property type="match status" value="1"/>
</dbReference>
<dbReference type="GeneID" id="98642146"/>
<keyword evidence="2" id="KW-0201">Cytochrome c-type biogenesis</keyword>
<dbReference type="Proteomes" id="UP000012024">
    <property type="component" value="Unassembled WGS sequence"/>
</dbReference>
<accession>M7MXW2</accession>
<dbReference type="GO" id="GO:0016209">
    <property type="term" value="F:antioxidant activity"/>
    <property type="evidence" value="ECO:0007669"/>
    <property type="project" value="InterPro"/>
</dbReference>
<proteinExistence type="predicted"/>
<comment type="caution">
    <text evidence="6">The sequence shown here is derived from an EMBL/GenBank/DDBJ whole genome shotgun (WGS) entry which is preliminary data.</text>
</comment>
<dbReference type="GO" id="GO:0016491">
    <property type="term" value="F:oxidoreductase activity"/>
    <property type="evidence" value="ECO:0007669"/>
    <property type="project" value="InterPro"/>
</dbReference>
<gene>
    <name evidence="6" type="ORF">D778_00866</name>
</gene>
<keyword evidence="3" id="KW-1015">Disulfide bond</keyword>
<dbReference type="PROSITE" id="PS51352">
    <property type="entry name" value="THIOREDOXIN_2"/>
    <property type="match status" value="1"/>
</dbReference>
<dbReference type="InterPro" id="IPR036249">
    <property type="entry name" value="Thioredoxin-like_sf"/>
</dbReference>
<dbReference type="OrthoDB" id="1069091at2"/>
<comment type="subcellular location">
    <subcellularLocation>
        <location evidence="1">Cell envelope</location>
    </subcellularLocation>
</comment>
<dbReference type="Pfam" id="PF14289">
    <property type="entry name" value="DUF4369"/>
    <property type="match status" value="1"/>
</dbReference>
<dbReference type="RefSeq" id="WP_007650792.1">
    <property type="nucleotide sequence ID" value="NZ_ANLA01000018.1"/>
</dbReference>
<dbReference type="InterPro" id="IPR000866">
    <property type="entry name" value="AhpC/TSA"/>
</dbReference>
<dbReference type="GO" id="GO:0017004">
    <property type="term" value="P:cytochrome complex assembly"/>
    <property type="evidence" value="ECO:0007669"/>
    <property type="project" value="UniProtKB-KW"/>
</dbReference>
<organism evidence="6 7">
    <name type="scientific">Xanthomarina gelatinilytica</name>
    <dbReference type="NCBI Taxonomy" id="1137281"/>
    <lineage>
        <taxon>Bacteria</taxon>
        <taxon>Pseudomonadati</taxon>
        <taxon>Bacteroidota</taxon>
        <taxon>Flavobacteriia</taxon>
        <taxon>Flavobacteriales</taxon>
        <taxon>Flavobacteriaceae</taxon>
        <taxon>Xanthomarina</taxon>
    </lineage>
</organism>
<reference evidence="6 7" key="1">
    <citation type="submission" date="2012-12" db="EMBL/GenBank/DDBJ databases">
        <title>Genome assembly of Formosa sp. AK20.</title>
        <authorList>
            <person name="Kumar R."/>
            <person name="Khatri I."/>
            <person name="Vaidya B."/>
            <person name="Subramanian S."/>
            <person name="Pinnaka A."/>
        </authorList>
    </citation>
    <scope>NUCLEOTIDE SEQUENCE [LARGE SCALE GENOMIC DNA]</scope>
    <source>
        <strain evidence="6 7">AK20</strain>
    </source>
</reference>
<keyword evidence="4" id="KW-0676">Redox-active center</keyword>
<dbReference type="EMBL" id="ANLA01000018">
    <property type="protein sequence ID" value="EMQ94304.1"/>
    <property type="molecule type" value="Genomic_DNA"/>
</dbReference>
<evidence type="ECO:0000256" key="2">
    <source>
        <dbReference type="ARBA" id="ARBA00022748"/>
    </source>
</evidence>
<sequence>MLRNFIPFFLILLTLNSCKEEQSHNGFIINGKIDGPSKNYKAKLISFNNNKEVILDSTTVVDGALTLKGTVESPDLYYLAIDGLAGFMPIMVENEKMEVTLYKDSLQKSVVKGSEENDLLKIYQDDSEALKMKNAQFGQRYRTAQTNGDTLKMEEIKSEFNKLMEETNARHIQLIKDNTHLVTSAAILGNILMAKGISKADAENIFNTLSKEVIDSKFGKTIDEILSKASTEVGNVAPDFSAPNPNGKLITLSDIKGKVTIIDFWAAWCGPCRKENPNVVKVYEKYHDKGLEIIGVSLDGTPNQKDPKAAWMDAIEKDNLTWHQVSNLSYFNDPIAKLYSIQAIPATYILDSEGVIVAKNLRGDALEAKIAELLD</sequence>
<dbReference type="CDD" id="cd02966">
    <property type="entry name" value="TlpA_like_family"/>
    <property type="match status" value="1"/>
</dbReference>
<dbReference type="InterPro" id="IPR025380">
    <property type="entry name" value="DUF4369"/>
</dbReference>
<dbReference type="eggNOG" id="COG0526">
    <property type="taxonomic scope" value="Bacteria"/>
</dbReference>
<dbReference type="InterPro" id="IPR017937">
    <property type="entry name" value="Thioredoxin_CS"/>
</dbReference>
<dbReference type="GO" id="GO:0030313">
    <property type="term" value="C:cell envelope"/>
    <property type="evidence" value="ECO:0007669"/>
    <property type="project" value="UniProtKB-SubCell"/>
</dbReference>
<dbReference type="PANTHER" id="PTHR42852">
    <property type="entry name" value="THIOL:DISULFIDE INTERCHANGE PROTEIN DSBE"/>
    <property type="match status" value="1"/>
</dbReference>
<dbReference type="Pfam" id="PF00578">
    <property type="entry name" value="AhpC-TSA"/>
    <property type="match status" value="1"/>
</dbReference>
<evidence type="ECO:0000256" key="4">
    <source>
        <dbReference type="ARBA" id="ARBA00023284"/>
    </source>
</evidence>
<dbReference type="PANTHER" id="PTHR42852:SF6">
    <property type="entry name" value="THIOL:DISULFIDE INTERCHANGE PROTEIN DSBE"/>
    <property type="match status" value="1"/>
</dbReference>
<name>M7MXW2_9FLAO</name>
<protein>
    <submittedName>
        <fullName evidence="6">Thiol:disulfide interchange protein</fullName>
    </submittedName>
</protein>
<dbReference type="AlphaFoldDB" id="M7MXW2"/>